<reference evidence="1" key="1">
    <citation type="journal article" date="2021" name="Proc. Natl. Acad. Sci. U.S.A.">
        <title>A Catalog of Tens of Thousands of Viruses from Human Metagenomes Reveals Hidden Associations with Chronic Diseases.</title>
        <authorList>
            <person name="Tisza M.J."/>
            <person name="Buck C.B."/>
        </authorList>
    </citation>
    <scope>NUCLEOTIDE SEQUENCE</scope>
    <source>
        <strain evidence="1">CtLPy3</strain>
    </source>
</reference>
<dbReference type="EMBL" id="BK016155">
    <property type="protein sequence ID" value="DAF98789.1"/>
    <property type="molecule type" value="Genomic_DNA"/>
</dbReference>
<name>A0A8S5UWC9_9CAUD</name>
<organism evidence="1">
    <name type="scientific">Podoviridae sp. ctLPy3</name>
    <dbReference type="NCBI Taxonomy" id="2825244"/>
    <lineage>
        <taxon>Viruses</taxon>
        <taxon>Duplodnaviria</taxon>
        <taxon>Heunggongvirae</taxon>
        <taxon>Uroviricota</taxon>
        <taxon>Caudoviricetes</taxon>
    </lineage>
</organism>
<evidence type="ECO:0000313" key="1">
    <source>
        <dbReference type="EMBL" id="DAF98789.1"/>
    </source>
</evidence>
<protein>
    <submittedName>
        <fullName evidence="1">Uncharacterized protein</fullName>
    </submittedName>
</protein>
<proteinExistence type="predicted"/>
<accession>A0A8S5UWC9</accession>
<sequence>MLYYSCPGSSVNRYINPTCINPRPFDTGSILIKNIEQAHYFCYAILLFF</sequence>